<dbReference type="STRING" id="747725.A0A168LTD0"/>
<dbReference type="EMBL" id="AMYB01000004">
    <property type="protein sequence ID" value="OAD03933.1"/>
    <property type="molecule type" value="Genomic_DNA"/>
</dbReference>
<dbReference type="Proteomes" id="UP000077051">
    <property type="component" value="Unassembled WGS sequence"/>
</dbReference>
<dbReference type="AlphaFoldDB" id="A0A168LTD0"/>
<name>A0A168LTD0_MUCCL</name>
<protein>
    <recommendedName>
        <fullName evidence="2">Nudix hydrolase domain-containing protein</fullName>
    </recommendedName>
</protein>
<reference evidence="3 4" key="1">
    <citation type="submission" date="2015-06" db="EMBL/GenBank/DDBJ databases">
        <title>Expansion of signal transduction pathways in fungi by whole-genome duplication.</title>
        <authorList>
            <consortium name="DOE Joint Genome Institute"/>
            <person name="Corrochano L.M."/>
            <person name="Kuo A."/>
            <person name="Marcet-Houben M."/>
            <person name="Polaino S."/>
            <person name="Salamov A."/>
            <person name="Villalobos J.M."/>
            <person name="Alvarez M.I."/>
            <person name="Avalos J."/>
            <person name="Benito E.P."/>
            <person name="Benoit I."/>
            <person name="Burger G."/>
            <person name="Camino L.P."/>
            <person name="Canovas D."/>
            <person name="Cerda-Olmedo E."/>
            <person name="Cheng J.-F."/>
            <person name="Dominguez A."/>
            <person name="Elias M."/>
            <person name="Eslava A.P."/>
            <person name="Glaser F."/>
            <person name="Grimwood J."/>
            <person name="Gutierrez G."/>
            <person name="Heitman J."/>
            <person name="Henrissat B."/>
            <person name="Iturriaga E.A."/>
            <person name="Lang B.F."/>
            <person name="Lavin J.L."/>
            <person name="Lee S."/>
            <person name="Li W."/>
            <person name="Lindquist E."/>
            <person name="Lopez-Garcia S."/>
            <person name="Luque E.M."/>
            <person name="Marcos A.T."/>
            <person name="Martin J."/>
            <person name="Mccluskey K."/>
            <person name="Medina H.R."/>
            <person name="Miralles-Duran A."/>
            <person name="Miyazaki A."/>
            <person name="Munoz-Torres E."/>
            <person name="Oguiza J.A."/>
            <person name="Ohm R."/>
            <person name="Olmedo M."/>
            <person name="Orejas M."/>
            <person name="Ortiz-Castellanos L."/>
            <person name="Pisabarro A.G."/>
            <person name="Rodriguez-Romero J."/>
            <person name="Ruiz-Herrera J."/>
            <person name="Ruiz-Vazquez R."/>
            <person name="Sanz C."/>
            <person name="Schackwitz W."/>
            <person name="Schmutz J."/>
            <person name="Shahriari M."/>
            <person name="Shelest E."/>
            <person name="Silva-Franco F."/>
            <person name="Soanes D."/>
            <person name="Syed K."/>
            <person name="Tagua V.G."/>
            <person name="Talbot N.J."/>
            <person name="Thon M."/>
            <person name="De Vries R.P."/>
            <person name="Wiebenga A."/>
            <person name="Yadav J.S."/>
            <person name="Braun E.L."/>
            <person name="Baker S."/>
            <person name="Garre V."/>
            <person name="Horwitz B."/>
            <person name="Torres-Martinez S."/>
            <person name="Idnurm A."/>
            <person name="Herrera-Estrella A."/>
            <person name="Gabaldon T."/>
            <person name="Grigoriev I.V."/>
        </authorList>
    </citation>
    <scope>NUCLEOTIDE SEQUENCE [LARGE SCALE GENOMIC DNA]</scope>
    <source>
        <strain evidence="3 4">CBS 277.49</strain>
    </source>
</reference>
<accession>A0A168LTD0</accession>
<dbReference type="GO" id="GO:0006753">
    <property type="term" value="P:nucleoside phosphate metabolic process"/>
    <property type="evidence" value="ECO:0007669"/>
    <property type="project" value="TreeGrafter"/>
</dbReference>
<organism evidence="3 4">
    <name type="scientific">Mucor lusitanicus CBS 277.49</name>
    <dbReference type="NCBI Taxonomy" id="747725"/>
    <lineage>
        <taxon>Eukaryota</taxon>
        <taxon>Fungi</taxon>
        <taxon>Fungi incertae sedis</taxon>
        <taxon>Mucoromycota</taxon>
        <taxon>Mucoromycotina</taxon>
        <taxon>Mucoromycetes</taxon>
        <taxon>Mucorales</taxon>
        <taxon>Mucorineae</taxon>
        <taxon>Mucoraceae</taxon>
        <taxon>Mucor</taxon>
    </lineage>
</organism>
<dbReference type="SUPFAM" id="SSF55811">
    <property type="entry name" value="Nudix"/>
    <property type="match status" value="1"/>
</dbReference>
<feature type="domain" description="Nudix hydrolase" evidence="2">
    <location>
        <begin position="56"/>
        <end position="196"/>
    </location>
</feature>
<evidence type="ECO:0000259" key="2">
    <source>
        <dbReference type="PROSITE" id="PS51462"/>
    </source>
</evidence>
<dbReference type="OrthoDB" id="10249920at2759"/>
<dbReference type="CDD" id="cd18888">
    <property type="entry name" value="NUDIX_ADPRase_Nudt5"/>
    <property type="match status" value="1"/>
</dbReference>
<comment type="caution">
    <text evidence="3">The sequence shown here is derived from an EMBL/GenBank/DDBJ whole genome shotgun (WGS) entry which is preliminary data.</text>
</comment>
<dbReference type="InterPro" id="IPR000086">
    <property type="entry name" value="NUDIX_hydrolase_dom"/>
</dbReference>
<dbReference type="GO" id="GO:0019693">
    <property type="term" value="P:ribose phosphate metabolic process"/>
    <property type="evidence" value="ECO:0007669"/>
    <property type="project" value="TreeGrafter"/>
</dbReference>
<proteinExistence type="predicted"/>
<dbReference type="InterPro" id="IPR015797">
    <property type="entry name" value="NUDIX_hydrolase-like_dom_sf"/>
</dbReference>
<dbReference type="GO" id="GO:0016787">
    <property type="term" value="F:hydrolase activity"/>
    <property type="evidence" value="ECO:0007669"/>
    <property type="project" value="UniProtKB-KW"/>
</dbReference>
<gene>
    <name evidence="3" type="ORF">MUCCIDRAFT_91917</name>
</gene>
<sequence>MTSNKILSQELIKVETSQPVSLGRGDWLQLERISYKDNNNIQRQWERCVRRKERASNVDAVDIHAILLTPAPELLLVVQYRPAIECYCVEFPSGLIDMNEDPVVSAQRELKEETGYDVLLSQFNLVKTPLAYEPGLSNSCCYVAKVTIDTSKLSAPPTQSLEADEWSLQVISVPLDNIMHRLLDLQKSHHGNLIIDSRVHALASGIAYSQTLQLNTSASS</sequence>
<dbReference type="PROSITE" id="PS51462">
    <property type="entry name" value="NUDIX"/>
    <property type="match status" value="1"/>
</dbReference>
<dbReference type="VEuPathDB" id="FungiDB:MUCCIDRAFT_91917"/>
<dbReference type="Pfam" id="PF00293">
    <property type="entry name" value="NUDIX"/>
    <property type="match status" value="1"/>
</dbReference>
<evidence type="ECO:0000256" key="1">
    <source>
        <dbReference type="ARBA" id="ARBA00022801"/>
    </source>
</evidence>
<evidence type="ECO:0000313" key="4">
    <source>
        <dbReference type="Proteomes" id="UP000077051"/>
    </source>
</evidence>
<dbReference type="Gene3D" id="3.90.79.10">
    <property type="entry name" value="Nucleoside Triphosphate Pyrophosphohydrolase"/>
    <property type="match status" value="1"/>
</dbReference>
<keyword evidence="4" id="KW-1185">Reference proteome</keyword>
<dbReference type="PANTHER" id="PTHR11839:SF1">
    <property type="entry name" value="ADP-SUGAR PYROPHOSPHATASE"/>
    <property type="match status" value="1"/>
</dbReference>
<dbReference type="PANTHER" id="PTHR11839">
    <property type="entry name" value="UDP/ADP-SUGAR PYROPHOSPHATASE"/>
    <property type="match status" value="1"/>
</dbReference>
<evidence type="ECO:0000313" key="3">
    <source>
        <dbReference type="EMBL" id="OAD03933.1"/>
    </source>
</evidence>
<keyword evidence="1" id="KW-0378">Hydrolase</keyword>